<keyword evidence="4" id="KW-1185">Reference proteome</keyword>
<dbReference type="Proteomes" id="UP000636394">
    <property type="component" value="Unassembled WGS sequence"/>
</dbReference>
<dbReference type="PANTHER" id="PTHR30508">
    <property type="entry name" value="FES CLUSTER ASSEMBLY PROTEIN SUF"/>
    <property type="match status" value="1"/>
</dbReference>
<sequence length="470" mass="51402">MAPQRTRVDDVDRSLYDLANAEDPTARFEAGLTPEIVTEISRRKNEPEWMLDFRLKSLDLFSRMPAPDWGPSLAGLDLDDIVTYVKPATDQQSDWDSLPDDVKNTFDRLGIPEAERAYLAGVGAQYDSELVYHSMQDAAAKMGIVYSGIEEALGDPQWEPIIREKFMTLIPPHDHKFAALHGAVWSGGSFVYVPAGTRLDYPLQSYFRLNAKGAGQFEHTLIIVEDGADLHFIEGCSAPKYNVANLHAGAVELFVGKGAHLRYSTIENWSKNMYNLNTKRALVDADGDVEWISGSFGSHVGYLYPMSILKGDRAACSFTGITFAGAGQNLDTGCKVVLAAPDTSAAVETKSISKDGGISTFRSSVVATERAERAKASVSCQSLMLDDQSRSDTIPAMDIRCKSVSVGHEATIGRIADDTVFYLMSRGISEEEAKAMIVNGFAEPVSKELPLEYAVEMNNLIKLEMEGAIG</sequence>
<feature type="domain" description="SUF system FeS cluster assembly SufBD core" evidence="2">
    <location>
        <begin position="207"/>
        <end position="441"/>
    </location>
</feature>
<evidence type="ECO:0000259" key="2">
    <source>
        <dbReference type="Pfam" id="PF01458"/>
    </source>
</evidence>
<evidence type="ECO:0000313" key="3">
    <source>
        <dbReference type="EMBL" id="NHM13478.1"/>
    </source>
</evidence>
<dbReference type="PANTHER" id="PTHR30508:SF1">
    <property type="entry name" value="UPF0051 PROTEIN ABCI8, CHLOROPLASTIC-RELATED"/>
    <property type="match status" value="1"/>
</dbReference>
<dbReference type="Pfam" id="PF01458">
    <property type="entry name" value="SUFBD_core"/>
    <property type="match status" value="1"/>
</dbReference>
<dbReference type="InterPro" id="IPR037284">
    <property type="entry name" value="SUF_FeS_clus_asmbl_SufBD_sf"/>
</dbReference>
<evidence type="ECO:0000256" key="1">
    <source>
        <dbReference type="ARBA" id="ARBA00043967"/>
    </source>
</evidence>
<protein>
    <submittedName>
        <fullName evidence="3">Fe-S cluster assembly protein SufB</fullName>
    </submittedName>
</protein>
<organism evidence="3 4">
    <name type="scientific">Xiamenia xianingshaonis</name>
    <dbReference type="NCBI Taxonomy" id="2682776"/>
    <lineage>
        <taxon>Bacteria</taxon>
        <taxon>Bacillati</taxon>
        <taxon>Actinomycetota</taxon>
        <taxon>Coriobacteriia</taxon>
        <taxon>Eggerthellales</taxon>
        <taxon>Eggerthellaceae</taxon>
        <taxon>Xiamenia</taxon>
    </lineage>
</organism>
<dbReference type="InterPro" id="IPR055346">
    <property type="entry name" value="Fe-S_cluster_assembly_SufBD"/>
</dbReference>
<comment type="similarity">
    <text evidence="1">Belongs to the iron-sulfur cluster assembly SufBD family.</text>
</comment>
<accession>A0ABX0IFU1</accession>
<name>A0ABX0IFU1_9ACTN</name>
<proteinExistence type="inferred from homology"/>
<dbReference type="InterPro" id="IPR000825">
    <property type="entry name" value="SUF_FeS_clus_asmbl_SufBD_core"/>
</dbReference>
<dbReference type="SUPFAM" id="SSF101960">
    <property type="entry name" value="Stabilizer of iron transporter SufD"/>
    <property type="match status" value="1"/>
</dbReference>
<reference evidence="3 4" key="1">
    <citation type="submission" date="2019-11" db="EMBL/GenBank/DDBJ databases">
        <title>Eggerthellaceae novel genus isolated from the rectal contents of marmort.</title>
        <authorList>
            <person name="Zhang G."/>
        </authorList>
    </citation>
    <scope>NUCLEOTIDE SEQUENCE [LARGE SCALE GENOMIC DNA]</scope>
    <source>
        <strain evidence="4">zg-886</strain>
    </source>
</reference>
<dbReference type="NCBIfam" id="TIGR01980">
    <property type="entry name" value="sufB"/>
    <property type="match status" value="1"/>
</dbReference>
<dbReference type="RefSeq" id="WP_166338371.1">
    <property type="nucleotide sequence ID" value="NZ_WPCR01000002.1"/>
</dbReference>
<comment type="caution">
    <text evidence="3">The sequence shown here is derived from an EMBL/GenBank/DDBJ whole genome shotgun (WGS) entry which is preliminary data.</text>
</comment>
<dbReference type="EMBL" id="WPCR01000002">
    <property type="protein sequence ID" value="NHM13478.1"/>
    <property type="molecule type" value="Genomic_DNA"/>
</dbReference>
<dbReference type="InterPro" id="IPR010231">
    <property type="entry name" value="SUF_FeS_clus_asmbl_SufB"/>
</dbReference>
<evidence type="ECO:0000313" key="4">
    <source>
        <dbReference type="Proteomes" id="UP000636394"/>
    </source>
</evidence>
<gene>
    <name evidence="3" type="primary">sufB</name>
    <name evidence="3" type="ORF">GMI68_01615</name>
</gene>